<dbReference type="PANTHER" id="PTHR43194:SF2">
    <property type="entry name" value="PEROXISOMAL MEMBRANE PROTEIN LPX1"/>
    <property type="match status" value="1"/>
</dbReference>
<evidence type="ECO:0000259" key="1">
    <source>
        <dbReference type="Pfam" id="PF12697"/>
    </source>
</evidence>
<dbReference type="PANTHER" id="PTHR43194">
    <property type="entry name" value="HYDROLASE ALPHA/BETA FOLD FAMILY"/>
    <property type="match status" value="1"/>
</dbReference>
<dbReference type="GO" id="GO:0016787">
    <property type="term" value="F:hydrolase activity"/>
    <property type="evidence" value="ECO:0007669"/>
    <property type="project" value="UniProtKB-KW"/>
</dbReference>
<name>A0A6L7GVN5_9ACTN</name>
<keyword evidence="3" id="KW-1185">Reference proteome</keyword>
<dbReference type="AlphaFoldDB" id="A0A6L7GVN5"/>
<sequence>MAPPARSSDRTLVLLHGAPLTPEIWGETVAFLGDRTVVTPDCTRVPNSREAQTILAEQVAADVEGDLDLVGHSFGGQIAIDLALRHPDRVRTLTILCSRDTPYPAFGPVAAQVRAGSGPSVVGSLARWFTAEELIADPPAVCAAREQLSHADNRHWAAALAAIATYDRWSRTGSLSMPVTVVAAGKDGVSTPEVMADLARRIHGAVFDLHPEWSHMSAFTEPEALAALIDRSTSRDLE</sequence>
<dbReference type="SUPFAM" id="SSF53474">
    <property type="entry name" value="alpha/beta-Hydrolases"/>
    <property type="match status" value="1"/>
</dbReference>
<dbReference type="EMBL" id="WMBR01000006">
    <property type="protein sequence ID" value="MXP23633.1"/>
    <property type="molecule type" value="Genomic_DNA"/>
</dbReference>
<comment type="caution">
    <text evidence="2">The sequence shown here is derived from an EMBL/GenBank/DDBJ whole genome shotgun (WGS) entry which is preliminary data.</text>
</comment>
<evidence type="ECO:0000313" key="2">
    <source>
        <dbReference type="EMBL" id="MXP23633.1"/>
    </source>
</evidence>
<dbReference type="RefSeq" id="WP_160903829.1">
    <property type="nucleotide sequence ID" value="NZ_CP102850.1"/>
</dbReference>
<dbReference type="Proteomes" id="UP000475545">
    <property type="component" value="Unassembled WGS sequence"/>
</dbReference>
<dbReference type="InterPro" id="IPR000073">
    <property type="entry name" value="AB_hydrolase_1"/>
</dbReference>
<organism evidence="2 3">
    <name type="scientific">Gordonia mangrovi</name>
    <dbReference type="NCBI Taxonomy" id="2665643"/>
    <lineage>
        <taxon>Bacteria</taxon>
        <taxon>Bacillati</taxon>
        <taxon>Actinomycetota</taxon>
        <taxon>Actinomycetes</taxon>
        <taxon>Mycobacteriales</taxon>
        <taxon>Gordoniaceae</taxon>
        <taxon>Gordonia</taxon>
    </lineage>
</organism>
<proteinExistence type="predicted"/>
<gene>
    <name evidence="2" type="ORF">GIY30_20040</name>
</gene>
<dbReference type="Pfam" id="PF12697">
    <property type="entry name" value="Abhydrolase_6"/>
    <property type="match status" value="1"/>
</dbReference>
<evidence type="ECO:0000313" key="3">
    <source>
        <dbReference type="Proteomes" id="UP000475545"/>
    </source>
</evidence>
<feature type="domain" description="AB hydrolase-1" evidence="1">
    <location>
        <begin position="12"/>
        <end position="227"/>
    </location>
</feature>
<dbReference type="InterPro" id="IPR050228">
    <property type="entry name" value="Carboxylesterase_BioH"/>
</dbReference>
<dbReference type="PRINTS" id="PR00111">
    <property type="entry name" value="ABHYDROLASE"/>
</dbReference>
<keyword evidence="2" id="KW-0378">Hydrolase</keyword>
<dbReference type="InterPro" id="IPR029058">
    <property type="entry name" value="AB_hydrolase_fold"/>
</dbReference>
<reference evidence="2 3" key="1">
    <citation type="submission" date="2019-11" db="EMBL/GenBank/DDBJ databases">
        <title>Gordonia sp. nov., a novel actinobacterium isolated from mangrove soil in Hainan.</title>
        <authorList>
            <person name="Huang X."/>
            <person name="Xie Y."/>
            <person name="Chu X."/>
            <person name="Xiao K."/>
        </authorList>
    </citation>
    <scope>NUCLEOTIDE SEQUENCE [LARGE SCALE GENOMIC DNA]</scope>
    <source>
        <strain evidence="2 3">HNM0687</strain>
    </source>
</reference>
<protein>
    <submittedName>
        <fullName evidence="2">Alpha/beta fold hydrolase</fullName>
    </submittedName>
</protein>
<dbReference type="Gene3D" id="3.40.50.1820">
    <property type="entry name" value="alpha/beta hydrolase"/>
    <property type="match status" value="1"/>
</dbReference>
<accession>A0A6L7GVN5</accession>